<organism evidence="2 3">
    <name type="scientific">Durusdinium trenchii</name>
    <dbReference type="NCBI Taxonomy" id="1381693"/>
    <lineage>
        <taxon>Eukaryota</taxon>
        <taxon>Sar</taxon>
        <taxon>Alveolata</taxon>
        <taxon>Dinophyceae</taxon>
        <taxon>Suessiales</taxon>
        <taxon>Symbiodiniaceae</taxon>
        <taxon>Durusdinium</taxon>
    </lineage>
</organism>
<gene>
    <name evidence="2" type="ORF">CCMP2556_LOCUS179</name>
</gene>
<sequence length="996" mass="111071">MLTRPSVPLHDEIPIFAELAAIRVSNEKVEPWQDDLYMPAIARPSSRQPPAAPEKLSRREPARDLAQRVLLGSADMRLWVIQRSEEDESSGEPPDDTAVPRVSVVTTELTEVGASVRERRVKAFLCHKQILSQASTLLRYRVKRASAATVPELLSSPFLAAESKRDRTGLERPGKLSRTRRFQQQKLRVSRPSLLEFELHVREDPSAFADILTLLYGMPLKVTMLDLKRWCSRTWWPALGLAMELQLQTVEAALRRILLDLPSRMPIDMTWAMLPLVHAHNLQPEMLHCSVILARQGAKCRPSSLPIVRALHVDALTALMTSDAWIVSIEAEIFALLQTWMKAQPWVNWSKVEKNDEVTQVPPEVFAASAKWDIKWGHLHSQLVEKLIVNGVVPETLARDIDRWRSSANIFLPPLPQAFAQEDRRKSQREAELRRGSTRRSDRKKTTMRDEELKRDDATTQGDRAVAKAVRTILSAKVAPGSSIPISPETTEWRTQSVKLHAQSPKDAFLDGMSSLCDAVDSRFGFAYLRTEEKPQTGEKKYEEEVSEEVRAARKLAGKLIAHIPPNCAWMSRRRCFHTELQLPPHPWQYFSKIHRTDRTTLYCQPPAPPQQSRSVRRGNRRSSGIFFEGNALLELRRSSTDSVATGSMLGAAAGAAAAAANALAAELKASDSFETLEDESGTDESEASELRMEHALTAFEHGSSAQFARLTSVRPISSGRHEFLFRFLVQRPSSSSSAKASKPCLAKGAVHAFAEAFQISTGIFTNPVKTGAGDEQVDKSQDLLVFARERAKIMGSLVEVGKLKPEQMVSALTSCDLPIYWPPDGCFDCFVAVVLEPHLKEMRVAVDAAFTESLEAEDAQADAGDENASEVESEIGRSDDEARKVPILLSHFLQRRRFLRRWRFQDYLDQDLKNGIPLSNLLRGAGPNPLYLPTFHLDVEALCGLGGEGGSCTVELLPSEALKPSWWINLMGHSVDMPRPHEDSDVLVAGPAPST</sequence>
<comment type="caution">
    <text evidence="2">The sequence shown here is derived from an EMBL/GenBank/DDBJ whole genome shotgun (WGS) entry which is preliminary data.</text>
</comment>
<name>A0ABP0H6Z6_9DINO</name>
<feature type="compositionally biased region" description="Basic and acidic residues" evidence="1">
    <location>
        <begin position="421"/>
        <end position="435"/>
    </location>
</feature>
<accession>A0ABP0H6Z6</accession>
<evidence type="ECO:0000313" key="3">
    <source>
        <dbReference type="Proteomes" id="UP001642484"/>
    </source>
</evidence>
<feature type="compositionally biased region" description="Acidic residues" evidence="1">
    <location>
        <begin position="857"/>
        <end position="874"/>
    </location>
</feature>
<proteinExistence type="predicted"/>
<dbReference type="Proteomes" id="UP001642484">
    <property type="component" value="Unassembled WGS sequence"/>
</dbReference>
<evidence type="ECO:0000256" key="1">
    <source>
        <dbReference type="SAM" id="MobiDB-lite"/>
    </source>
</evidence>
<feature type="region of interest" description="Disordered" evidence="1">
    <location>
        <begin position="857"/>
        <end position="877"/>
    </location>
</feature>
<evidence type="ECO:0008006" key="4">
    <source>
        <dbReference type="Google" id="ProtNLM"/>
    </source>
</evidence>
<evidence type="ECO:0000313" key="2">
    <source>
        <dbReference type="EMBL" id="CAK8985578.1"/>
    </source>
</evidence>
<protein>
    <recommendedName>
        <fullName evidence="4">BTB domain-containing protein</fullName>
    </recommendedName>
</protein>
<feature type="region of interest" description="Disordered" evidence="1">
    <location>
        <begin position="40"/>
        <end position="61"/>
    </location>
</feature>
<feature type="compositionally biased region" description="Basic and acidic residues" evidence="1">
    <location>
        <begin position="444"/>
        <end position="458"/>
    </location>
</feature>
<dbReference type="EMBL" id="CAXAMN010000002">
    <property type="protein sequence ID" value="CAK8985578.1"/>
    <property type="molecule type" value="Genomic_DNA"/>
</dbReference>
<feature type="region of interest" description="Disordered" evidence="1">
    <location>
        <begin position="421"/>
        <end position="460"/>
    </location>
</feature>
<keyword evidence="3" id="KW-1185">Reference proteome</keyword>
<feature type="compositionally biased region" description="Low complexity" evidence="1">
    <location>
        <begin position="40"/>
        <end position="49"/>
    </location>
</feature>
<reference evidence="2 3" key="1">
    <citation type="submission" date="2024-02" db="EMBL/GenBank/DDBJ databases">
        <authorList>
            <person name="Chen Y."/>
            <person name="Shah S."/>
            <person name="Dougan E. K."/>
            <person name="Thang M."/>
            <person name="Chan C."/>
        </authorList>
    </citation>
    <scope>NUCLEOTIDE SEQUENCE [LARGE SCALE GENOMIC DNA]</scope>
</reference>